<feature type="compositionally biased region" description="Basic residues" evidence="1">
    <location>
        <begin position="1"/>
        <end position="16"/>
    </location>
</feature>
<feature type="region of interest" description="Disordered" evidence="1">
    <location>
        <begin position="1"/>
        <end position="61"/>
    </location>
</feature>
<accession>C1HC07</accession>
<name>C1HC07_PARBA</name>
<evidence type="ECO:0000313" key="3">
    <source>
        <dbReference type="Proteomes" id="UP000002059"/>
    </source>
</evidence>
<feature type="compositionally biased region" description="Basic and acidic residues" evidence="1">
    <location>
        <begin position="17"/>
        <end position="42"/>
    </location>
</feature>
<dbReference type="Proteomes" id="UP000002059">
    <property type="component" value="Partially assembled WGS sequence"/>
</dbReference>
<evidence type="ECO:0000256" key="1">
    <source>
        <dbReference type="SAM" id="MobiDB-lite"/>
    </source>
</evidence>
<dbReference type="KEGG" id="pbl:PAAG_08298"/>
<keyword evidence="3" id="KW-1185">Reference proteome</keyword>
<gene>
    <name evidence="2" type="ORF">PAAG_08298</name>
</gene>
<sequence length="270" mass="29669">MPPVKRTKKSSSTKRHLQSEPEAIQKSKSKNEYNKVQKHEDDTPPLPPPPPSSFPSPAAAAIPSRGFGQGYNAIKSFKGQLYTGMSIGASHTWTYQPGTWHETKQEPDLWKIDYTATKRRAGKRAAPRGSGAPVGTEYHWLIVAHQYVKKLDANTYETRMVGSKYKLAHKGVGVGGWSVGSVREQREREVELLEDAGRRVRGLPPVSKGERVREEMRERGQQRVDEFFGGGKKVGLKRMREGREGDGDGDGGGGGGGAEEVVMGDVDEEG</sequence>
<organism evidence="2 3">
    <name type="scientific">Paracoccidioides lutzii (strain ATCC MYA-826 / Pb01)</name>
    <name type="common">Paracoccidioides brasiliensis</name>
    <dbReference type="NCBI Taxonomy" id="502779"/>
    <lineage>
        <taxon>Eukaryota</taxon>
        <taxon>Fungi</taxon>
        <taxon>Dikarya</taxon>
        <taxon>Ascomycota</taxon>
        <taxon>Pezizomycotina</taxon>
        <taxon>Eurotiomycetes</taxon>
        <taxon>Eurotiomycetidae</taxon>
        <taxon>Onygenales</taxon>
        <taxon>Ajellomycetaceae</taxon>
        <taxon>Paracoccidioides</taxon>
    </lineage>
</organism>
<dbReference type="OMA" id="GSHTWEY"/>
<dbReference type="HOGENOM" id="CLU_074647_2_0_1"/>
<dbReference type="AlphaFoldDB" id="C1HC07"/>
<dbReference type="EMBL" id="KN294022">
    <property type="protein sequence ID" value="EEH38571.1"/>
    <property type="molecule type" value="Genomic_DNA"/>
</dbReference>
<feature type="compositionally biased region" description="Pro residues" evidence="1">
    <location>
        <begin position="44"/>
        <end position="54"/>
    </location>
</feature>
<protein>
    <submittedName>
        <fullName evidence="2">Uncharacterized protein</fullName>
    </submittedName>
</protein>
<evidence type="ECO:0000313" key="2">
    <source>
        <dbReference type="EMBL" id="EEH38571.1"/>
    </source>
</evidence>
<dbReference type="GeneID" id="9093066"/>
<reference evidence="2 3" key="1">
    <citation type="journal article" date="2011" name="PLoS Genet.">
        <title>Comparative genomic analysis of human fungal pathogens causing paracoccidioidomycosis.</title>
        <authorList>
            <person name="Desjardins C.A."/>
            <person name="Champion M.D."/>
            <person name="Holder J.W."/>
            <person name="Muszewska A."/>
            <person name="Goldberg J."/>
            <person name="Bailao A.M."/>
            <person name="Brigido M.M."/>
            <person name="Ferreira M.E."/>
            <person name="Garcia A.M."/>
            <person name="Grynberg M."/>
            <person name="Gujja S."/>
            <person name="Heiman D.I."/>
            <person name="Henn M.R."/>
            <person name="Kodira C.D."/>
            <person name="Leon-Narvaez H."/>
            <person name="Longo L.V."/>
            <person name="Ma L.J."/>
            <person name="Malavazi I."/>
            <person name="Matsuo A.L."/>
            <person name="Morais F.V."/>
            <person name="Pereira M."/>
            <person name="Rodriguez-Brito S."/>
            <person name="Sakthikumar S."/>
            <person name="Salem-Izacc S.M."/>
            <person name="Sykes S.M."/>
            <person name="Teixeira M.M."/>
            <person name="Vallejo M.C."/>
            <person name="Walter M.E."/>
            <person name="Yandava C."/>
            <person name="Young S."/>
            <person name="Zeng Q."/>
            <person name="Zucker J."/>
            <person name="Felipe M.S."/>
            <person name="Goldman G.H."/>
            <person name="Haas B.J."/>
            <person name="McEwen J.G."/>
            <person name="Nino-Vega G."/>
            <person name="Puccia R."/>
            <person name="San-Blas G."/>
            <person name="Soares C.M."/>
            <person name="Birren B.W."/>
            <person name="Cuomo C.A."/>
        </authorList>
    </citation>
    <scope>NUCLEOTIDE SEQUENCE [LARGE SCALE GENOMIC DNA]</scope>
    <source>
        <strain evidence="3">ATCC MYA-826 / Pb01</strain>
    </source>
</reference>
<dbReference type="eggNOG" id="ENOG502SIQI">
    <property type="taxonomic scope" value="Eukaryota"/>
</dbReference>
<feature type="region of interest" description="Disordered" evidence="1">
    <location>
        <begin position="235"/>
        <end position="270"/>
    </location>
</feature>
<dbReference type="OrthoDB" id="4225980at2759"/>
<dbReference type="STRING" id="502779.C1HC07"/>
<dbReference type="RefSeq" id="XP_002789861.1">
    <property type="nucleotide sequence ID" value="XM_002789815.1"/>
</dbReference>
<dbReference type="VEuPathDB" id="FungiDB:PAAG_08298"/>
<proteinExistence type="predicted"/>